<accession>A0ABT5YMH3</accession>
<reference evidence="2 3" key="1">
    <citation type="submission" date="2023-03" db="EMBL/GenBank/DDBJ databases">
        <title>Fodinicurvata sp. CAU 1616 isolated from sea sendiment.</title>
        <authorList>
            <person name="Kim W."/>
        </authorList>
    </citation>
    <scope>NUCLEOTIDE SEQUENCE [LARGE SCALE GENOMIC DNA]</scope>
    <source>
        <strain evidence="2 3">CAU 1616</strain>
    </source>
</reference>
<dbReference type="Pfam" id="PF01636">
    <property type="entry name" value="APH"/>
    <property type="match status" value="1"/>
</dbReference>
<dbReference type="InterPro" id="IPR011009">
    <property type="entry name" value="Kinase-like_dom_sf"/>
</dbReference>
<keyword evidence="3" id="KW-1185">Reference proteome</keyword>
<proteinExistence type="predicted"/>
<sequence length="436" mass="49145">MSAVQSSISSEQLEDQLKGLSPRHLQRAMTNLEVVNGVFFCDLDGFLIRWHDFIAHFNRMNLWDVLDPRVAMRIKNCAAGLDKALERVGLTARDLHCAEIIFSGRGTEVIAKVGLGDQTLLLKSCPTRNTAHSEYAVYGRLAPALESTKLAFPRCLASAAGDRDYVILLEYLQAPRYLTGRHLPVDEKLRVFADAFADLVTKQSFHEAARGWPQHEFRPNMEIESLLSSLQDGQTRWISHLSDHQQLFIAASKYIAEHGLIHAAHADAAPANMLFDQTAEKVVLFDFQTFKLAPLGLDLGTFSADVLRLGLARNFDQWFNTIVRSYTKEVGARLSLDERQCVAIRTCATLSFILRCIRRLREAASDLDEFGRTLVRLEGSMKRAIDELHDLLSVPGTRYYLDPERASVVRSLQSRALASVVRSAQQTFRRITRLFL</sequence>
<dbReference type="Proteomes" id="UP001215503">
    <property type="component" value="Unassembled WGS sequence"/>
</dbReference>
<organism evidence="2 3">
    <name type="scientific">Aquibaculum arenosum</name>
    <dbReference type="NCBI Taxonomy" id="3032591"/>
    <lineage>
        <taxon>Bacteria</taxon>
        <taxon>Pseudomonadati</taxon>
        <taxon>Pseudomonadota</taxon>
        <taxon>Alphaproteobacteria</taxon>
        <taxon>Rhodospirillales</taxon>
        <taxon>Rhodovibrionaceae</taxon>
        <taxon>Aquibaculum</taxon>
    </lineage>
</organism>
<gene>
    <name evidence="2" type="ORF">P2G67_09145</name>
</gene>
<dbReference type="EMBL" id="JARHUD010000005">
    <property type="protein sequence ID" value="MDF2096140.1"/>
    <property type="molecule type" value="Genomic_DNA"/>
</dbReference>
<dbReference type="SUPFAM" id="SSF56112">
    <property type="entry name" value="Protein kinase-like (PK-like)"/>
    <property type="match status" value="1"/>
</dbReference>
<dbReference type="Gene3D" id="3.90.1200.10">
    <property type="match status" value="1"/>
</dbReference>
<feature type="domain" description="Aminoglycoside phosphotransferase" evidence="1">
    <location>
        <begin position="113"/>
        <end position="305"/>
    </location>
</feature>
<evidence type="ECO:0000259" key="1">
    <source>
        <dbReference type="Pfam" id="PF01636"/>
    </source>
</evidence>
<dbReference type="InterPro" id="IPR002575">
    <property type="entry name" value="Aminoglycoside_PTrfase"/>
</dbReference>
<comment type="caution">
    <text evidence="2">The sequence shown here is derived from an EMBL/GenBank/DDBJ whole genome shotgun (WGS) entry which is preliminary data.</text>
</comment>
<dbReference type="RefSeq" id="WP_275822270.1">
    <property type="nucleotide sequence ID" value="NZ_JARHUD010000005.1"/>
</dbReference>
<protein>
    <submittedName>
        <fullName evidence="2">Phosphotransferase</fullName>
    </submittedName>
</protein>
<evidence type="ECO:0000313" key="3">
    <source>
        <dbReference type="Proteomes" id="UP001215503"/>
    </source>
</evidence>
<name>A0ABT5YMH3_9PROT</name>
<evidence type="ECO:0000313" key="2">
    <source>
        <dbReference type="EMBL" id="MDF2096140.1"/>
    </source>
</evidence>